<dbReference type="SUPFAM" id="SSF48208">
    <property type="entry name" value="Six-hairpin glycosidases"/>
    <property type="match status" value="1"/>
</dbReference>
<sequence length="818" mass="90435">MKFKIISTIQAALLLGTCPLFAQSDVTIRFKEPAKHFTAAAPLGNGRIGAMVFGNTNSERIVLNEISMWSGGVEDADSKEAGKYLPEIQQLLLQGKNIEAQKMLQQYFICKGPGSGYGNGANVKFGCYQTLGDLFIHWKDTVSAVRNYQWQLRVDSAVARLSWERGGHHYREEVLVSAPQQVVIIRLVADKPGTLSFSTGLYRKERATIKVVNGQVQMNGALNGGNGDEGVKYAAVLKVLPKGGTQVQHNDQIEINNADECLLMVAMRTNMNWPKVETPGPDPMPQALTDISKAVAITWPALVQAHVKDYTTYFNRCRISFDDNSNDAVKNLATTERLQRLQEGGKDASLVSLYFNFGRYLLISSSRKGGMPANLQGLWAEEYQTPWNGDYHLDINVEMNYWPAEVTNLADCHQPLFTLVEQMARYGQHTAKVYYKADGWVSHVISNPWGFTSPGEGADWGSTSTGGAWAATHLWKHYQYTNDKKFLQEVYPVMKGLAKFYKDVLITEPVHHWLVTAPSNSPENAYVLPDGQQGQTCMGPTIDMQICRDILNANLAAAEILNTDKSWCDSLKNILVRLAPDQISPTTGGVQEWLEDYKEADPHHRHISPLYGLYPYDEITPWDTPELAAAAEKTLNRRGDGGTGWSRAWKIAFWSRLGNGDHAYKMLTALLVPASATSEISMNSGAGTYANLFCAHPPFQIDGNLGATAGIAEMLLQSHGKENVIRLLPALPANAQFAAGTAKGLCAINGFVVDFTWKNKIIQQTNILSNNGALCKIILPETSVVKDRSGVVIPHQYKNGMIVFNTKRGMTYQVAVRH</sequence>
<evidence type="ECO:0000259" key="2">
    <source>
        <dbReference type="Pfam" id="PF14498"/>
    </source>
</evidence>
<dbReference type="Pfam" id="PF14498">
    <property type="entry name" value="Glyco_hyd_65N_2"/>
    <property type="match status" value="1"/>
</dbReference>
<feature type="domain" description="Glycosyl hydrolase family 95 catalytic" evidence="4">
    <location>
        <begin position="299"/>
        <end position="715"/>
    </location>
</feature>
<name>A0A2P8HNU3_CHINA</name>
<dbReference type="GO" id="GO:0004560">
    <property type="term" value="F:alpha-L-fucosidase activity"/>
    <property type="evidence" value="ECO:0007669"/>
    <property type="project" value="InterPro"/>
</dbReference>
<dbReference type="InterPro" id="IPR049053">
    <property type="entry name" value="AFCA-like_C"/>
</dbReference>
<dbReference type="EMBL" id="PYAW01000002">
    <property type="protein sequence ID" value="PSL47890.1"/>
    <property type="molecule type" value="Genomic_DNA"/>
</dbReference>
<keyword evidence="1" id="KW-0732">Signal</keyword>
<dbReference type="Proteomes" id="UP000240971">
    <property type="component" value="Unassembled WGS sequence"/>
</dbReference>
<evidence type="ECO:0000313" key="6">
    <source>
        <dbReference type="Proteomes" id="UP000240971"/>
    </source>
</evidence>
<dbReference type="InterPro" id="IPR016518">
    <property type="entry name" value="Alpha-L-fucosidase"/>
</dbReference>
<evidence type="ECO:0000256" key="1">
    <source>
        <dbReference type="SAM" id="SignalP"/>
    </source>
</evidence>
<dbReference type="InterPro" id="IPR008928">
    <property type="entry name" value="6-hairpin_glycosidase_sf"/>
</dbReference>
<dbReference type="PANTHER" id="PTHR31084:SF0">
    <property type="entry name" value="ALPHA-L-FUCOSIDASE 2"/>
    <property type="match status" value="1"/>
</dbReference>
<dbReference type="RefSeq" id="WP_106528310.1">
    <property type="nucleotide sequence ID" value="NZ_PYAW01000002.1"/>
</dbReference>
<organism evidence="5 6">
    <name type="scientific">Chitinophaga niastensis</name>
    <dbReference type="NCBI Taxonomy" id="536980"/>
    <lineage>
        <taxon>Bacteria</taxon>
        <taxon>Pseudomonadati</taxon>
        <taxon>Bacteroidota</taxon>
        <taxon>Chitinophagia</taxon>
        <taxon>Chitinophagales</taxon>
        <taxon>Chitinophagaceae</taxon>
        <taxon>Chitinophaga</taxon>
    </lineage>
</organism>
<comment type="caution">
    <text evidence="5">The sequence shown here is derived from an EMBL/GenBank/DDBJ whole genome shotgun (WGS) entry which is preliminary data.</text>
</comment>
<dbReference type="GO" id="GO:0005975">
    <property type="term" value="P:carbohydrate metabolic process"/>
    <property type="evidence" value="ECO:0007669"/>
    <property type="project" value="InterPro"/>
</dbReference>
<feature type="chain" id="PRO_5015137614" evidence="1">
    <location>
        <begin position="23"/>
        <end position="818"/>
    </location>
</feature>
<protein>
    <submittedName>
        <fullName evidence="5">Alpha-L-fucosidase 2</fullName>
    </submittedName>
</protein>
<evidence type="ECO:0000259" key="3">
    <source>
        <dbReference type="Pfam" id="PF21307"/>
    </source>
</evidence>
<evidence type="ECO:0000259" key="4">
    <source>
        <dbReference type="Pfam" id="PF22124"/>
    </source>
</evidence>
<feature type="signal peptide" evidence="1">
    <location>
        <begin position="1"/>
        <end position="22"/>
    </location>
</feature>
<reference evidence="5 6" key="1">
    <citation type="submission" date="2018-03" db="EMBL/GenBank/DDBJ databases">
        <title>Genomic Encyclopedia of Archaeal and Bacterial Type Strains, Phase II (KMG-II): from individual species to whole genera.</title>
        <authorList>
            <person name="Goeker M."/>
        </authorList>
    </citation>
    <scope>NUCLEOTIDE SEQUENCE [LARGE SCALE GENOMIC DNA]</scope>
    <source>
        <strain evidence="5 6">DSM 24859</strain>
    </source>
</reference>
<gene>
    <name evidence="5" type="ORF">CLV51_102750</name>
</gene>
<feature type="domain" description="Alpha fucosidase A-like C-terminal" evidence="3">
    <location>
        <begin position="717"/>
        <end position="814"/>
    </location>
</feature>
<dbReference type="Pfam" id="PF21307">
    <property type="entry name" value="Glyco_hydro_95_C"/>
    <property type="match status" value="1"/>
</dbReference>
<dbReference type="InterPro" id="IPR054363">
    <property type="entry name" value="GH95_cat"/>
</dbReference>
<keyword evidence="6" id="KW-1185">Reference proteome</keyword>
<feature type="domain" description="Glycosyl hydrolase family 95 N-terminal" evidence="2">
    <location>
        <begin position="28"/>
        <end position="271"/>
    </location>
</feature>
<dbReference type="PIRSF" id="PIRSF007663">
    <property type="entry name" value="UCP007663"/>
    <property type="match status" value="1"/>
</dbReference>
<dbReference type="Gene3D" id="1.50.10.10">
    <property type="match status" value="1"/>
</dbReference>
<dbReference type="InterPro" id="IPR027414">
    <property type="entry name" value="GH95_N_dom"/>
</dbReference>
<dbReference type="PANTHER" id="PTHR31084">
    <property type="entry name" value="ALPHA-L-FUCOSIDASE 2"/>
    <property type="match status" value="1"/>
</dbReference>
<dbReference type="Pfam" id="PF22124">
    <property type="entry name" value="Glyco_hydro_95_cat"/>
    <property type="match status" value="1"/>
</dbReference>
<evidence type="ECO:0000313" key="5">
    <source>
        <dbReference type="EMBL" id="PSL47890.1"/>
    </source>
</evidence>
<dbReference type="OrthoDB" id="9768507at2"/>
<dbReference type="AlphaFoldDB" id="A0A2P8HNU3"/>
<proteinExistence type="predicted"/>
<accession>A0A2P8HNU3</accession>
<dbReference type="InterPro" id="IPR012341">
    <property type="entry name" value="6hp_glycosidase-like_sf"/>
</dbReference>